<dbReference type="GO" id="GO:0003677">
    <property type="term" value="F:DNA binding"/>
    <property type="evidence" value="ECO:0007669"/>
    <property type="project" value="UniProtKB-KW"/>
</dbReference>
<feature type="domain" description="HTH hxlR-type" evidence="4">
    <location>
        <begin position="11"/>
        <end position="108"/>
    </location>
</feature>
<comment type="caution">
    <text evidence="5">The sequence shown here is derived from an EMBL/GenBank/DDBJ whole genome shotgun (WGS) entry which is preliminary data.</text>
</comment>
<evidence type="ECO:0000256" key="1">
    <source>
        <dbReference type="ARBA" id="ARBA00023015"/>
    </source>
</evidence>
<reference evidence="5 6" key="1">
    <citation type="submission" date="2020-07" db="EMBL/GenBank/DDBJ databases">
        <authorList>
            <person name="Sun Q."/>
        </authorList>
    </citation>
    <scope>NUCLEOTIDE SEQUENCE [LARGE SCALE GENOMIC DNA]</scope>
    <source>
        <strain evidence="5 6">CGMCC 1.13654</strain>
    </source>
</reference>
<dbReference type="Gene3D" id="1.10.10.10">
    <property type="entry name" value="Winged helix-like DNA-binding domain superfamily/Winged helix DNA-binding domain"/>
    <property type="match status" value="1"/>
</dbReference>
<dbReference type="PROSITE" id="PS51118">
    <property type="entry name" value="HTH_HXLR"/>
    <property type="match status" value="1"/>
</dbReference>
<evidence type="ECO:0000256" key="3">
    <source>
        <dbReference type="ARBA" id="ARBA00023163"/>
    </source>
</evidence>
<protein>
    <submittedName>
        <fullName evidence="5">Helix-turn-helix transcriptional regulator</fullName>
    </submittedName>
</protein>
<dbReference type="Proteomes" id="UP000570166">
    <property type="component" value="Unassembled WGS sequence"/>
</dbReference>
<evidence type="ECO:0000313" key="5">
    <source>
        <dbReference type="EMBL" id="MBA2936571.1"/>
    </source>
</evidence>
<evidence type="ECO:0000256" key="2">
    <source>
        <dbReference type="ARBA" id="ARBA00023125"/>
    </source>
</evidence>
<gene>
    <name evidence="5" type="ORF">HZF05_21030</name>
</gene>
<dbReference type="InterPro" id="IPR036388">
    <property type="entry name" value="WH-like_DNA-bd_sf"/>
</dbReference>
<sequence length="148" mass="16062">MDTGKFSAGPCPVARALVRVGDAWSMMILRDAGYGATRFDQFRTSLGIAPNILTRRLAALTEDGLLEKRRYSERPPRDEYVLTEKGRDFLPILAAIGAWGARHHGEGGTSRIVDVETGVPVETAVVDRATGRPLGAFKTRLVLPDQAG</sequence>
<dbReference type="SUPFAM" id="SSF46785">
    <property type="entry name" value="Winged helix' DNA-binding domain"/>
    <property type="match status" value="1"/>
</dbReference>
<dbReference type="InterPro" id="IPR036390">
    <property type="entry name" value="WH_DNA-bd_sf"/>
</dbReference>
<keyword evidence="3" id="KW-0804">Transcription</keyword>
<keyword evidence="1" id="KW-0805">Transcription regulation</keyword>
<proteinExistence type="predicted"/>
<name>A0A838LBF3_9SPHN</name>
<dbReference type="InterPro" id="IPR002577">
    <property type="entry name" value="HTH_HxlR"/>
</dbReference>
<dbReference type="PANTHER" id="PTHR33204">
    <property type="entry name" value="TRANSCRIPTIONAL REGULATOR, MARR FAMILY"/>
    <property type="match status" value="1"/>
</dbReference>
<keyword evidence="2" id="KW-0238">DNA-binding</keyword>
<dbReference type="RefSeq" id="WP_160364406.1">
    <property type="nucleotide sequence ID" value="NZ_JACEIB010000027.1"/>
</dbReference>
<dbReference type="EMBL" id="JACEIB010000027">
    <property type="protein sequence ID" value="MBA2936571.1"/>
    <property type="molecule type" value="Genomic_DNA"/>
</dbReference>
<dbReference type="AlphaFoldDB" id="A0A838LBF3"/>
<accession>A0A838LBF3</accession>
<dbReference type="PANTHER" id="PTHR33204:SF17">
    <property type="entry name" value="TRANSCRIPTIONAL REGULATORY PROTEIN"/>
    <property type="match status" value="1"/>
</dbReference>
<dbReference type="Pfam" id="PF01638">
    <property type="entry name" value="HxlR"/>
    <property type="match status" value="1"/>
</dbReference>
<evidence type="ECO:0000259" key="4">
    <source>
        <dbReference type="PROSITE" id="PS51118"/>
    </source>
</evidence>
<evidence type="ECO:0000313" key="6">
    <source>
        <dbReference type="Proteomes" id="UP000570166"/>
    </source>
</evidence>
<keyword evidence="6" id="KW-1185">Reference proteome</keyword>
<organism evidence="5 6">
    <name type="scientific">Sphingomonas chungangi</name>
    <dbReference type="NCBI Taxonomy" id="2683589"/>
    <lineage>
        <taxon>Bacteria</taxon>
        <taxon>Pseudomonadati</taxon>
        <taxon>Pseudomonadota</taxon>
        <taxon>Alphaproteobacteria</taxon>
        <taxon>Sphingomonadales</taxon>
        <taxon>Sphingomonadaceae</taxon>
        <taxon>Sphingomonas</taxon>
    </lineage>
</organism>